<dbReference type="Proteomes" id="UP000807309">
    <property type="component" value="Unassembled WGS sequence"/>
</dbReference>
<evidence type="ECO:0000313" key="1">
    <source>
        <dbReference type="EMBL" id="MBF6224972.1"/>
    </source>
</evidence>
<keyword evidence="2" id="KW-1185">Reference proteome</keyword>
<evidence type="ECO:0008006" key="3">
    <source>
        <dbReference type="Google" id="ProtNLM"/>
    </source>
</evidence>
<comment type="caution">
    <text evidence="1">The sequence shown here is derived from an EMBL/GenBank/DDBJ whole genome shotgun (WGS) entry which is preliminary data.</text>
</comment>
<sequence>MMQIAESTMVMLKRTVSSYVRIWMGCACCVACRFCARIRHFMLSAMTPAVDAAIVRIRHRVCSEQPGDLSLDVAKIILTQHAGHGAECLQFLGALERVSVVCG</sequence>
<dbReference type="RefSeq" id="WP_195032353.1">
    <property type="nucleotide sequence ID" value="NZ_JADLRE010000004.1"/>
</dbReference>
<accession>A0ABS0C5U4</accession>
<gene>
    <name evidence="1" type="ORF">IU470_07595</name>
</gene>
<evidence type="ECO:0000313" key="2">
    <source>
        <dbReference type="Proteomes" id="UP000807309"/>
    </source>
</evidence>
<name>A0ABS0C5U4_9NOCA</name>
<reference evidence="1 2" key="1">
    <citation type="submission" date="2020-10" db="EMBL/GenBank/DDBJ databases">
        <title>Identification of Nocardia species via Next-generation sequencing and recognition of intraspecies genetic diversity.</title>
        <authorList>
            <person name="Li P."/>
            <person name="Li P."/>
            <person name="Lu B."/>
        </authorList>
    </citation>
    <scope>NUCLEOTIDE SEQUENCE [LARGE SCALE GENOMIC DNA]</scope>
    <source>
        <strain evidence="1 2">N-11</strain>
    </source>
</reference>
<proteinExistence type="predicted"/>
<dbReference type="EMBL" id="JADLRE010000004">
    <property type="protein sequence ID" value="MBF6224972.1"/>
    <property type="molecule type" value="Genomic_DNA"/>
</dbReference>
<protein>
    <recommendedName>
        <fullName evidence="3">Secreted protein</fullName>
    </recommendedName>
</protein>
<organism evidence="1 2">
    <name type="scientific">Nocardia abscessus</name>
    <dbReference type="NCBI Taxonomy" id="120957"/>
    <lineage>
        <taxon>Bacteria</taxon>
        <taxon>Bacillati</taxon>
        <taxon>Actinomycetota</taxon>
        <taxon>Actinomycetes</taxon>
        <taxon>Mycobacteriales</taxon>
        <taxon>Nocardiaceae</taxon>
        <taxon>Nocardia</taxon>
    </lineage>
</organism>